<keyword evidence="2" id="KW-1185">Reference proteome</keyword>
<gene>
    <name evidence="1" type="ORF">SPIL2461_LOCUS931</name>
</gene>
<dbReference type="EMBL" id="CAJNIZ010000855">
    <property type="protein sequence ID" value="CAE7176786.1"/>
    <property type="molecule type" value="Genomic_DNA"/>
</dbReference>
<sequence length="261" mass="29260">MCLELDLLQDGRLDACDWCGESQWRIEAKRDHASYRCKTKNCRCSKSALSNDHDLFNKKCALRSMIGVLWLFLCPINVSPDQAGLILGLGHRTVRDVFSNFRAWLTPIVDRLNEELVVGSAGADIELDELSFRSKPLEDKVLWIRYIGIPRCFCSSCREGSQLLDKVEGVFAEMRKTERASLGSVSWETFKQFAKQPAAQEVLQQPADLVEGPELEAEPVAAVADVEPLLDDLDQASVQSELFDPDDEDADLEVVGVRQLN</sequence>
<dbReference type="AlphaFoldDB" id="A0A812ISW3"/>
<reference evidence="1" key="1">
    <citation type="submission" date="2021-02" db="EMBL/GenBank/DDBJ databases">
        <authorList>
            <person name="Dougan E. K."/>
            <person name="Rhodes N."/>
            <person name="Thang M."/>
            <person name="Chan C."/>
        </authorList>
    </citation>
    <scope>NUCLEOTIDE SEQUENCE</scope>
</reference>
<name>A0A812ISW3_SYMPI</name>
<comment type="caution">
    <text evidence="1">The sequence shown here is derived from an EMBL/GenBank/DDBJ whole genome shotgun (WGS) entry which is preliminary data.</text>
</comment>
<protein>
    <submittedName>
        <fullName evidence="1">Uncharacterized protein</fullName>
    </submittedName>
</protein>
<evidence type="ECO:0000313" key="1">
    <source>
        <dbReference type="EMBL" id="CAE7176786.1"/>
    </source>
</evidence>
<proteinExistence type="predicted"/>
<dbReference type="Proteomes" id="UP000649617">
    <property type="component" value="Unassembled WGS sequence"/>
</dbReference>
<evidence type="ECO:0000313" key="2">
    <source>
        <dbReference type="Proteomes" id="UP000649617"/>
    </source>
</evidence>
<organism evidence="1 2">
    <name type="scientific">Symbiodinium pilosum</name>
    <name type="common">Dinoflagellate</name>
    <dbReference type="NCBI Taxonomy" id="2952"/>
    <lineage>
        <taxon>Eukaryota</taxon>
        <taxon>Sar</taxon>
        <taxon>Alveolata</taxon>
        <taxon>Dinophyceae</taxon>
        <taxon>Suessiales</taxon>
        <taxon>Symbiodiniaceae</taxon>
        <taxon>Symbiodinium</taxon>
    </lineage>
</organism>
<accession>A0A812ISW3</accession>